<organism evidence="8 9">
    <name type="scientific">Candida boidinii</name>
    <name type="common">Yeast</name>
    <dbReference type="NCBI Taxonomy" id="5477"/>
    <lineage>
        <taxon>Eukaryota</taxon>
        <taxon>Fungi</taxon>
        <taxon>Dikarya</taxon>
        <taxon>Ascomycota</taxon>
        <taxon>Saccharomycotina</taxon>
        <taxon>Pichiomycetes</taxon>
        <taxon>Pichiales</taxon>
        <taxon>Pichiaceae</taxon>
        <taxon>Ogataea</taxon>
        <taxon>Ogataea/Candida clade</taxon>
    </lineage>
</organism>
<dbReference type="InterPro" id="IPR000387">
    <property type="entry name" value="Tyr_Pase_dom"/>
</dbReference>
<dbReference type="GO" id="GO:0033550">
    <property type="term" value="F:MAP kinase tyrosine phosphatase activity"/>
    <property type="evidence" value="ECO:0007669"/>
    <property type="project" value="TreeGrafter"/>
</dbReference>
<dbReference type="PANTHER" id="PTHR10159">
    <property type="entry name" value="DUAL SPECIFICITY PROTEIN PHOSPHATASE"/>
    <property type="match status" value="1"/>
</dbReference>
<dbReference type="EMBL" id="BSXN01000471">
    <property type="protein sequence ID" value="GME68702.1"/>
    <property type="molecule type" value="Genomic_DNA"/>
</dbReference>
<keyword evidence="4" id="KW-0904">Protein phosphatase</keyword>
<evidence type="ECO:0000313" key="8">
    <source>
        <dbReference type="EMBL" id="GME68702.1"/>
    </source>
</evidence>
<dbReference type="PROSITE" id="PS50054">
    <property type="entry name" value="TYR_PHOSPHATASE_DUAL"/>
    <property type="match status" value="1"/>
</dbReference>
<feature type="compositionally biased region" description="Low complexity" evidence="5">
    <location>
        <begin position="73"/>
        <end position="121"/>
    </location>
</feature>
<feature type="region of interest" description="Disordered" evidence="5">
    <location>
        <begin position="446"/>
        <end position="477"/>
    </location>
</feature>
<evidence type="ECO:0000259" key="6">
    <source>
        <dbReference type="PROSITE" id="PS50054"/>
    </source>
</evidence>
<dbReference type="EC" id="3.1.3.48" evidence="2"/>
<dbReference type="Gene3D" id="3.90.190.10">
    <property type="entry name" value="Protein tyrosine phosphatase superfamily"/>
    <property type="match status" value="1"/>
</dbReference>
<gene>
    <name evidence="8" type="ORF">Cboi02_000180900</name>
</gene>
<dbReference type="GO" id="GO:0005634">
    <property type="term" value="C:nucleus"/>
    <property type="evidence" value="ECO:0007669"/>
    <property type="project" value="TreeGrafter"/>
</dbReference>
<feature type="compositionally biased region" description="Low complexity" evidence="5">
    <location>
        <begin position="141"/>
        <end position="161"/>
    </location>
</feature>
<dbReference type="InterPro" id="IPR029021">
    <property type="entry name" value="Prot-tyrosine_phosphatase-like"/>
</dbReference>
<comment type="similarity">
    <text evidence="1">Belongs to the protein-tyrosine phosphatase family. Non-receptor class dual specificity subfamily.</text>
</comment>
<keyword evidence="3" id="KW-0378">Hydrolase</keyword>
<evidence type="ECO:0000259" key="7">
    <source>
        <dbReference type="PROSITE" id="PS50056"/>
    </source>
</evidence>
<evidence type="ECO:0000313" key="9">
    <source>
        <dbReference type="Proteomes" id="UP001165120"/>
    </source>
</evidence>
<proteinExistence type="inferred from homology"/>
<name>A0A9W6SYM3_CANBO</name>
<dbReference type="GO" id="GO:0005829">
    <property type="term" value="C:cytosol"/>
    <property type="evidence" value="ECO:0007669"/>
    <property type="project" value="TreeGrafter"/>
</dbReference>
<dbReference type="AlphaFoldDB" id="A0A9W6SYM3"/>
<dbReference type="InterPro" id="IPR020422">
    <property type="entry name" value="TYR_PHOSPHATASE_DUAL_dom"/>
</dbReference>
<evidence type="ECO:0000256" key="5">
    <source>
        <dbReference type="SAM" id="MobiDB-lite"/>
    </source>
</evidence>
<dbReference type="InterPro" id="IPR016130">
    <property type="entry name" value="Tyr_Pase_AS"/>
</dbReference>
<dbReference type="Pfam" id="PF00782">
    <property type="entry name" value="DSPc"/>
    <property type="match status" value="1"/>
</dbReference>
<keyword evidence="9" id="KW-1185">Reference proteome</keyword>
<dbReference type="SMART" id="SM00195">
    <property type="entry name" value="DSPc"/>
    <property type="match status" value="1"/>
</dbReference>
<evidence type="ECO:0000256" key="2">
    <source>
        <dbReference type="ARBA" id="ARBA00013064"/>
    </source>
</evidence>
<comment type="caution">
    <text evidence="8">The sequence shown here is derived from an EMBL/GenBank/DDBJ whole genome shotgun (WGS) entry which is preliminary data.</text>
</comment>
<feature type="compositionally biased region" description="Basic and acidic residues" evidence="5">
    <location>
        <begin position="455"/>
        <end position="468"/>
    </location>
</feature>
<evidence type="ECO:0000256" key="1">
    <source>
        <dbReference type="ARBA" id="ARBA00008601"/>
    </source>
</evidence>
<dbReference type="CDD" id="cd14521">
    <property type="entry name" value="DSP_fungal_SDP1-like"/>
    <property type="match status" value="1"/>
</dbReference>
<feature type="domain" description="Tyrosine specific protein phosphatases" evidence="7">
    <location>
        <begin position="359"/>
        <end position="427"/>
    </location>
</feature>
<dbReference type="GO" id="GO:0008330">
    <property type="term" value="F:protein tyrosine/threonine phosphatase activity"/>
    <property type="evidence" value="ECO:0007669"/>
    <property type="project" value="TreeGrafter"/>
</dbReference>
<dbReference type="PROSITE" id="PS00383">
    <property type="entry name" value="TYR_PHOSPHATASE_1"/>
    <property type="match status" value="1"/>
</dbReference>
<dbReference type="GO" id="GO:0017017">
    <property type="term" value="F:MAP kinase tyrosine/serine/threonine phosphatase activity"/>
    <property type="evidence" value="ECO:0007669"/>
    <property type="project" value="TreeGrafter"/>
</dbReference>
<reference evidence="8" key="1">
    <citation type="submission" date="2023-04" db="EMBL/GenBank/DDBJ databases">
        <title>Candida boidinii NBRC 10035.</title>
        <authorList>
            <person name="Ichikawa N."/>
            <person name="Sato H."/>
            <person name="Tonouchi N."/>
        </authorList>
    </citation>
    <scope>NUCLEOTIDE SEQUENCE</scope>
    <source>
        <strain evidence="8">NBRC 10035</strain>
    </source>
</reference>
<dbReference type="PANTHER" id="PTHR10159:SF519">
    <property type="entry name" value="DUAL SPECIFICITY PROTEIN PHOSPHATASE MPK3"/>
    <property type="match status" value="1"/>
</dbReference>
<evidence type="ECO:0000256" key="3">
    <source>
        <dbReference type="ARBA" id="ARBA00022801"/>
    </source>
</evidence>
<dbReference type="GO" id="GO:0043409">
    <property type="term" value="P:negative regulation of MAPK cascade"/>
    <property type="evidence" value="ECO:0007669"/>
    <property type="project" value="TreeGrafter"/>
</dbReference>
<dbReference type="Proteomes" id="UP001165120">
    <property type="component" value="Unassembled WGS sequence"/>
</dbReference>
<feature type="region of interest" description="Disordered" evidence="5">
    <location>
        <begin position="141"/>
        <end position="167"/>
    </location>
</feature>
<accession>A0A9W6SYM3</accession>
<feature type="domain" description="Tyrosine-protein phosphatase" evidence="6">
    <location>
        <begin position="286"/>
        <end position="438"/>
    </location>
</feature>
<dbReference type="InterPro" id="IPR000340">
    <property type="entry name" value="Dual-sp_phosphatase_cat-dom"/>
</dbReference>
<dbReference type="PROSITE" id="PS50056">
    <property type="entry name" value="TYR_PHOSPHATASE_2"/>
    <property type="match status" value="1"/>
</dbReference>
<feature type="region of interest" description="Disordered" evidence="5">
    <location>
        <begin position="62"/>
        <end position="123"/>
    </location>
</feature>
<dbReference type="SUPFAM" id="SSF52799">
    <property type="entry name" value="(Phosphotyrosine protein) phosphatases II"/>
    <property type="match status" value="1"/>
</dbReference>
<sequence length="477" mass="54240">MNINISSRGDSQSLDLDLQNNTHCNNEKEIRYPSSFPILQSFNTQETQRFTQNFTEDSEEIREIESEPESDGKIVSLSTVSSSNSTISSYSNLKSNSVSSLSSNTSNNNNHSNNTNNKYNIPETPITLTNLSINNNSNSSLSANSSIENIKTPTESSSEPTRTFSNKSTKTIEIESIIPINNFNNINLISNITTNSDSQKPPPQLLFRNPSSLTNKKNLQIRRRNNFLSLSIPESSNEFKEKDELSIKSATVLSNNNKNLYNELNIHDKEPELILKQEQIKFYFNGPKNVLNNNLYLYSEPNFNDLKNYDIVINVAKEIKDFTNEINEFNESNNISNNNENNNIEYFFVPWTHSSKINEDLPKLIKIINDSISRDLKILVHCQCGISRSASLILAFFMVYFKIDYFESYNLLKLKIPTISPNLSLIYELIEFGKKLGLNKYNDVDGDVDGDDERELDKDEGNDMDNDKNQVTGNGNQ</sequence>
<protein>
    <recommendedName>
        <fullName evidence="2">protein-tyrosine-phosphatase</fullName>
        <ecNumber evidence="2">3.1.3.48</ecNumber>
    </recommendedName>
</protein>
<evidence type="ECO:0000256" key="4">
    <source>
        <dbReference type="ARBA" id="ARBA00022912"/>
    </source>
</evidence>